<dbReference type="FunCoup" id="A0A507APX1">
    <property type="interactions" value="3"/>
</dbReference>
<gene>
    <name evidence="3" type="ORF">E0L32_009335</name>
</gene>
<dbReference type="PROSITE" id="PS50820">
    <property type="entry name" value="LCCL"/>
    <property type="match status" value="1"/>
</dbReference>
<dbReference type="GeneID" id="41976782"/>
<dbReference type="STRING" id="1093900.A0A507APX1"/>
<dbReference type="PANTHER" id="PTHR31331">
    <property type="entry name" value="LCCL DOMAIN PROTEIN (AFU_ORTHOLOGUE AFUA_5G08630)"/>
    <property type="match status" value="1"/>
</dbReference>
<feature type="transmembrane region" description="Helical" evidence="1">
    <location>
        <begin position="333"/>
        <end position="352"/>
    </location>
</feature>
<dbReference type="OrthoDB" id="441660at2759"/>
<accession>A0A507APX1</accession>
<name>A0A507APX1_9PEZI</name>
<comment type="caution">
    <text evidence="3">The sequence shown here is derived from an EMBL/GenBank/DDBJ whole genome shotgun (WGS) entry which is preliminary data.</text>
</comment>
<keyword evidence="4" id="KW-1185">Reference proteome</keyword>
<dbReference type="Proteomes" id="UP000319257">
    <property type="component" value="Unassembled WGS sequence"/>
</dbReference>
<feature type="transmembrane region" description="Helical" evidence="1">
    <location>
        <begin position="101"/>
        <end position="122"/>
    </location>
</feature>
<dbReference type="InterPro" id="IPR036609">
    <property type="entry name" value="LCCL_sf"/>
</dbReference>
<dbReference type="EMBL" id="SKBQ01000067">
    <property type="protein sequence ID" value="TPX09447.1"/>
    <property type="molecule type" value="Genomic_DNA"/>
</dbReference>
<dbReference type="InterPro" id="IPR004043">
    <property type="entry name" value="LCCL"/>
</dbReference>
<dbReference type="InParanoid" id="A0A507APX1"/>
<keyword evidence="1" id="KW-0812">Transmembrane</keyword>
<dbReference type="Pfam" id="PF03815">
    <property type="entry name" value="LCCL"/>
    <property type="match status" value="1"/>
</dbReference>
<evidence type="ECO:0000313" key="4">
    <source>
        <dbReference type="Proteomes" id="UP000319257"/>
    </source>
</evidence>
<sequence>MGTRDDHAAEYGARESDAVASRIDEEAQLLQVDELDYEEPDWSHHRRRTTRPPLVKKKKGFRFSGPHPPKIQKIRPWFPSVQQAPCQLLERVCPENWQKTVLFVVFVLVWLGAFVAPLRWALPVKAGDGDLVVNLDCIDTFWRRKNLCGLDGIDCRPFSNFSLAFRCPANCAGVKVLNPHAVGPQNVNYRPLVIGDGTYRGDSFICGAAIHAGIVSDSAGGCGRVSLVGEHADFPSTEASGIESIGFDAPFPLAFTFSKEAAVSCSRDPRDLSLGVSVFFTSALSIFMTATWQFFPIFTGIFAHVGFVSDPPGASFHSTSVLPDHLSAFAGRFLPAAFCAVVLYLVCVRRTLDGLAAQLEKTALWLGGFWFGALSNYTLDWIPIQRLTAHDLEQQPGAKAALAAILTLLLLVVLQQARSFWLEGRLPRMLALYGLLLAGLLLCLAAPGVRLRIHHYVLALLLLPGTALQTRPSLLYQGLLLGLFANGVARWGFAPLLQTPAALRGDGAYGAPLPSVADVAVSVSAGPAGGARAVVGFDWSRLVSPAFDGLSVLVNDVERHRDVFADTAGHVFNYTKGGGGDSYNAYVRFAYIKDGLALDYTEAGTFYANGTWGDGTRIRT</sequence>
<dbReference type="Gene3D" id="2.170.130.20">
    <property type="entry name" value="LCCL-like domain"/>
    <property type="match status" value="1"/>
</dbReference>
<feature type="transmembrane region" description="Helical" evidence="1">
    <location>
        <begin position="364"/>
        <end position="384"/>
    </location>
</feature>
<dbReference type="RefSeq" id="XP_030991158.1">
    <property type="nucleotide sequence ID" value="XM_031144289.1"/>
</dbReference>
<feature type="domain" description="LCCL" evidence="2">
    <location>
        <begin position="148"/>
        <end position="245"/>
    </location>
</feature>
<feature type="transmembrane region" description="Helical" evidence="1">
    <location>
        <begin position="396"/>
        <end position="414"/>
    </location>
</feature>
<dbReference type="SMART" id="SM00603">
    <property type="entry name" value="LCCL"/>
    <property type="match status" value="1"/>
</dbReference>
<dbReference type="SUPFAM" id="SSF69848">
    <property type="entry name" value="LCCL domain"/>
    <property type="match status" value="1"/>
</dbReference>
<evidence type="ECO:0000259" key="2">
    <source>
        <dbReference type="PROSITE" id="PS50820"/>
    </source>
</evidence>
<keyword evidence="1" id="KW-0472">Membrane</keyword>
<keyword evidence="1" id="KW-1133">Transmembrane helix</keyword>
<evidence type="ECO:0000256" key="1">
    <source>
        <dbReference type="SAM" id="Phobius"/>
    </source>
</evidence>
<dbReference type="PANTHER" id="PTHR31331:SF8">
    <property type="entry name" value="LCCL DOMAIN PROTEIN (AFU_ORTHOLOGUE AFUA_5G02970)"/>
    <property type="match status" value="1"/>
</dbReference>
<dbReference type="AlphaFoldDB" id="A0A507APX1"/>
<reference evidence="3 4" key="1">
    <citation type="submission" date="2019-06" db="EMBL/GenBank/DDBJ databases">
        <title>Draft genome sequence of the filamentous fungus Phialemoniopsis curvata isolated from diesel fuel.</title>
        <authorList>
            <person name="Varaljay V.A."/>
            <person name="Lyon W.J."/>
            <person name="Crouch A.L."/>
            <person name="Drake C.E."/>
            <person name="Hollomon J.M."/>
            <person name="Nadeau L.J."/>
            <person name="Nunn H.S."/>
            <person name="Stevenson B.S."/>
            <person name="Bojanowski C.L."/>
            <person name="Crookes-Goodson W.J."/>
        </authorList>
    </citation>
    <scope>NUCLEOTIDE SEQUENCE [LARGE SCALE GENOMIC DNA]</scope>
    <source>
        <strain evidence="3 4">D216</strain>
    </source>
</reference>
<organism evidence="3 4">
    <name type="scientific">Thyridium curvatum</name>
    <dbReference type="NCBI Taxonomy" id="1093900"/>
    <lineage>
        <taxon>Eukaryota</taxon>
        <taxon>Fungi</taxon>
        <taxon>Dikarya</taxon>
        <taxon>Ascomycota</taxon>
        <taxon>Pezizomycotina</taxon>
        <taxon>Sordariomycetes</taxon>
        <taxon>Sordariomycetidae</taxon>
        <taxon>Thyridiales</taxon>
        <taxon>Thyridiaceae</taxon>
        <taxon>Thyridium</taxon>
    </lineage>
</organism>
<proteinExistence type="predicted"/>
<dbReference type="InterPro" id="IPR051957">
    <property type="entry name" value="CRISP-LCCL_domain"/>
</dbReference>
<feature type="transmembrane region" description="Helical" evidence="1">
    <location>
        <begin position="426"/>
        <end position="447"/>
    </location>
</feature>
<protein>
    <recommendedName>
        <fullName evidence="2">LCCL domain-containing protein</fullName>
    </recommendedName>
</protein>
<evidence type="ECO:0000313" key="3">
    <source>
        <dbReference type="EMBL" id="TPX09447.1"/>
    </source>
</evidence>